<gene>
    <name evidence="1" type="ordered locus">Tcur_3391</name>
</gene>
<reference evidence="1 2" key="1">
    <citation type="journal article" date="2011" name="Stand. Genomic Sci.">
        <title>Complete genome sequence of Thermomonospora curvata type strain (B9).</title>
        <authorList>
            <person name="Chertkov O."/>
            <person name="Sikorski J."/>
            <person name="Nolan M."/>
            <person name="Lapidus A."/>
            <person name="Lucas S."/>
            <person name="Del Rio T.G."/>
            <person name="Tice H."/>
            <person name="Cheng J.F."/>
            <person name="Goodwin L."/>
            <person name="Pitluck S."/>
            <person name="Liolios K."/>
            <person name="Ivanova N."/>
            <person name="Mavromatis K."/>
            <person name="Mikhailova N."/>
            <person name="Ovchinnikova G."/>
            <person name="Pati A."/>
            <person name="Chen A."/>
            <person name="Palaniappan K."/>
            <person name="Djao O.D."/>
            <person name="Land M."/>
            <person name="Hauser L."/>
            <person name="Chang Y.J."/>
            <person name="Jeffries C.D."/>
            <person name="Brettin T."/>
            <person name="Han C."/>
            <person name="Detter J.C."/>
            <person name="Rohde M."/>
            <person name="Goker M."/>
            <person name="Woyke T."/>
            <person name="Bristow J."/>
            <person name="Eisen J.A."/>
            <person name="Markowitz V."/>
            <person name="Hugenholtz P."/>
            <person name="Klenk H.P."/>
            <person name="Kyrpides N.C."/>
        </authorList>
    </citation>
    <scope>NUCLEOTIDE SEQUENCE [LARGE SCALE GENOMIC DNA]</scope>
    <source>
        <strain evidence="2">ATCC 19995 / DSM 43183 / JCM 3096 / KCTC 9072 / NBRC 15933 / NCIMB 10081 / Henssen B9</strain>
    </source>
</reference>
<dbReference type="STRING" id="471852.Tcur_3391"/>
<dbReference type="SUPFAM" id="SSF53335">
    <property type="entry name" value="S-adenosyl-L-methionine-dependent methyltransferases"/>
    <property type="match status" value="1"/>
</dbReference>
<dbReference type="Pfam" id="PF04672">
    <property type="entry name" value="Methyltransf_19"/>
    <property type="match status" value="1"/>
</dbReference>
<evidence type="ECO:0000313" key="2">
    <source>
        <dbReference type="Proteomes" id="UP000001918"/>
    </source>
</evidence>
<protein>
    <recommendedName>
        <fullName evidence="3">SAM-dependent methyltransferase</fullName>
    </recommendedName>
</protein>
<dbReference type="HOGENOM" id="CLU_067079_1_0_11"/>
<proteinExistence type="predicted"/>
<accession>D1AAY6</accession>
<dbReference type="PIRSF" id="PIRSF017393">
    <property type="entry name" value="MTase_SAV2177"/>
    <property type="match status" value="1"/>
</dbReference>
<evidence type="ECO:0000313" key="1">
    <source>
        <dbReference type="EMBL" id="ACY98929.1"/>
    </source>
</evidence>
<dbReference type="KEGG" id="tcu:Tcur_3391"/>
<evidence type="ECO:0008006" key="3">
    <source>
        <dbReference type="Google" id="ProtNLM"/>
    </source>
</evidence>
<keyword evidence="2" id="KW-1185">Reference proteome</keyword>
<dbReference type="InterPro" id="IPR006764">
    <property type="entry name" value="SAM_dep_MeTrfase_SAV2177_type"/>
</dbReference>
<dbReference type="EMBL" id="CP001738">
    <property type="protein sequence ID" value="ACY98929.1"/>
    <property type="molecule type" value="Genomic_DNA"/>
</dbReference>
<organism evidence="1 2">
    <name type="scientific">Thermomonospora curvata (strain ATCC 19995 / DSM 43183 / JCM 3096 / KCTC 9072 / NBRC 15933 / NCIMB 10081 / Henssen B9)</name>
    <dbReference type="NCBI Taxonomy" id="471852"/>
    <lineage>
        <taxon>Bacteria</taxon>
        <taxon>Bacillati</taxon>
        <taxon>Actinomycetota</taxon>
        <taxon>Actinomycetes</taxon>
        <taxon>Streptosporangiales</taxon>
        <taxon>Thermomonosporaceae</taxon>
        <taxon>Thermomonospora</taxon>
    </lineage>
</organism>
<dbReference type="eggNOG" id="COG3315">
    <property type="taxonomic scope" value="Bacteria"/>
</dbReference>
<name>D1AAY6_THECD</name>
<sequence length="286" mass="30646">MASLTPPAGVDITRPNVARMYDYYLGGKENYPADREAAEKVIAAAPQTPAVARANRAFLRRAVRYMAAHAGIDQFIDIGCGLPTQGNVHQVAQAARADAKVAYVDNDPVVLAHARALLATDEQTVVVEGDLLDPEAVLSAPELTGLIDLDRPVGLLFIAVLHCVADDDALLKAVGRFYQALAPGSHVAISHITLPPESSGHLEAARQGRQVYDDARVNTSMTFRDRDRLMALFGDLEPVEPGLVELPDWHPELETAPQGPAPVPLGGQPERLPAFFLCGVARKGEA</sequence>
<dbReference type="InterPro" id="IPR029063">
    <property type="entry name" value="SAM-dependent_MTases_sf"/>
</dbReference>
<dbReference type="RefSeq" id="WP_012853713.1">
    <property type="nucleotide sequence ID" value="NC_013510.1"/>
</dbReference>
<dbReference type="CDD" id="cd02440">
    <property type="entry name" value="AdoMet_MTases"/>
    <property type="match status" value="1"/>
</dbReference>
<dbReference type="Gene3D" id="3.40.50.150">
    <property type="entry name" value="Vaccinia Virus protein VP39"/>
    <property type="match status" value="1"/>
</dbReference>
<dbReference type="AlphaFoldDB" id="D1AAY6"/>
<dbReference type="Proteomes" id="UP000001918">
    <property type="component" value="Chromosome"/>
</dbReference>